<gene>
    <name evidence="2" type="ORF">FXF68_08760</name>
</gene>
<accession>A0A5D3FQF9</accession>
<feature type="region of interest" description="Disordered" evidence="1">
    <location>
        <begin position="203"/>
        <end position="223"/>
    </location>
</feature>
<dbReference type="Proteomes" id="UP000323505">
    <property type="component" value="Unassembled WGS sequence"/>
</dbReference>
<evidence type="ECO:0000313" key="3">
    <source>
        <dbReference type="Proteomes" id="UP000323505"/>
    </source>
</evidence>
<organism evidence="2 3">
    <name type="scientific">Actinomadura decatromicini</name>
    <dbReference type="NCBI Taxonomy" id="2604572"/>
    <lineage>
        <taxon>Bacteria</taxon>
        <taxon>Bacillati</taxon>
        <taxon>Actinomycetota</taxon>
        <taxon>Actinomycetes</taxon>
        <taxon>Streptosporangiales</taxon>
        <taxon>Thermomonosporaceae</taxon>
        <taxon>Actinomadura</taxon>
    </lineage>
</organism>
<dbReference type="AlphaFoldDB" id="A0A5D3FQF9"/>
<dbReference type="EMBL" id="VSRQ01000002">
    <property type="protein sequence ID" value="TYK50591.1"/>
    <property type="molecule type" value="Genomic_DNA"/>
</dbReference>
<dbReference type="RefSeq" id="WP_148758450.1">
    <property type="nucleotide sequence ID" value="NZ_VSRQ01000002.1"/>
</dbReference>
<evidence type="ECO:0000313" key="2">
    <source>
        <dbReference type="EMBL" id="TYK50591.1"/>
    </source>
</evidence>
<sequence length="223" mass="25289">MSAAPESQPCRIFIGEQAEQELSRMGLRERYFHNAITVGNERRERCGPTHPRPYQGYVMWAETLAHFRMECLALAQDWKMGHADNYETIFNLSRKLAIAVVGGDTNTGIQGFDDPMTARPRGPITQLRVKRNYRGQAMLPGMPKSSAENSEDDCETWFFLVNGRENRLYSELALPILMGKSQRVSRYAKRILFDPIELGDVAVTPVEPDEGPEDETTVHVGRK</sequence>
<proteinExistence type="predicted"/>
<comment type="caution">
    <text evidence="2">The sequence shown here is derived from an EMBL/GenBank/DDBJ whole genome shotgun (WGS) entry which is preliminary data.</text>
</comment>
<protein>
    <submittedName>
        <fullName evidence="2">Uncharacterized protein</fullName>
    </submittedName>
</protein>
<evidence type="ECO:0000256" key="1">
    <source>
        <dbReference type="SAM" id="MobiDB-lite"/>
    </source>
</evidence>
<keyword evidence="3" id="KW-1185">Reference proteome</keyword>
<name>A0A5D3FQF9_9ACTN</name>
<reference evidence="2 3" key="1">
    <citation type="submission" date="2019-08" db="EMBL/GenBank/DDBJ databases">
        <title>Actinomadura sp. nov. CYP1-5 isolated from mountain soil.</title>
        <authorList>
            <person name="Songsumanus A."/>
            <person name="Kuncharoen N."/>
            <person name="Kudo T."/>
            <person name="Yuki M."/>
            <person name="Igarashi Y."/>
            <person name="Tanasupawat S."/>
        </authorList>
    </citation>
    <scope>NUCLEOTIDE SEQUENCE [LARGE SCALE GENOMIC DNA]</scope>
    <source>
        <strain evidence="2 3">CYP1-5</strain>
    </source>
</reference>